<dbReference type="InterPro" id="IPR045749">
    <property type="entry name" value="DUF6090"/>
</dbReference>
<dbReference type="STRING" id="758820.SAMN00777080_1311"/>
<proteinExistence type="predicted"/>
<evidence type="ECO:0000256" key="1">
    <source>
        <dbReference type="SAM" id="Phobius"/>
    </source>
</evidence>
<keyword evidence="1" id="KW-1133">Transmembrane helix</keyword>
<dbReference type="Pfam" id="PF19578">
    <property type="entry name" value="DUF6090"/>
    <property type="match status" value="1"/>
</dbReference>
<protein>
    <submittedName>
        <fullName evidence="2">Uncharacterized protein</fullName>
    </submittedName>
</protein>
<accession>A0A1W2H1A9</accession>
<organism evidence="2 3">
    <name type="scientific">Aquiflexum balticum DSM 16537</name>
    <dbReference type="NCBI Taxonomy" id="758820"/>
    <lineage>
        <taxon>Bacteria</taxon>
        <taxon>Pseudomonadati</taxon>
        <taxon>Bacteroidota</taxon>
        <taxon>Cytophagia</taxon>
        <taxon>Cytophagales</taxon>
        <taxon>Cyclobacteriaceae</taxon>
        <taxon>Aquiflexum</taxon>
    </lineage>
</organism>
<name>A0A1W2H1A9_9BACT</name>
<feature type="transmembrane region" description="Helical" evidence="1">
    <location>
        <begin position="21"/>
        <end position="40"/>
    </location>
</feature>
<gene>
    <name evidence="2" type="ORF">SAMN00777080_1311</name>
</gene>
<keyword evidence="1" id="KW-0812">Transmembrane</keyword>
<dbReference type="EMBL" id="LT838813">
    <property type="protein sequence ID" value="SMD42747.1"/>
    <property type="molecule type" value="Genomic_DNA"/>
</dbReference>
<dbReference type="AlphaFoldDB" id="A0A1W2H1A9"/>
<dbReference type="RefSeq" id="WP_084119519.1">
    <property type="nucleotide sequence ID" value="NZ_LT838813.1"/>
</dbReference>
<reference evidence="3" key="1">
    <citation type="submission" date="2017-04" db="EMBL/GenBank/DDBJ databases">
        <authorList>
            <person name="Varghese N."/>
            <person name="Submissions S."/>
        </authorList>
    </citation>
    <scope>NUCLEOTIDE SEQUENCE [LARGE SCALE GENOMIC DNA]</scope>
    <source>
        <strain evidence="3">DSM 16537</strain>
    </source>
</reference>
<evidence type="ECO:0000313" key="3">
    <source>
        <dbReference type="Proteomes" id="UP000192333"/>
    </source>
</evidence>
<evidence type="ECO:0000313" key="2">
    <source>
        <dbReference type="EMBL" id="SMD42747.1"/>
    </source>
</evidence>
<sequence>MIKFFRKIRQSLLIENKLSRYLLYAIGEIVLVVIGILIALQVNNWNEGRKELAKSHEILREIAENLEYNNAQFLQEINEEEAVVKSIDIVLENLKMKKGYHDSLGFHFLNVAYWPGSLKKSSGYESLKSQGLDIIKSTALRKAIIDLYEGNYQEIAETGRISEDNVANTMWPMVTALFETMPSVPHQAFESLKIIPFDYNELVNAQNYRGFLSWWRHSRVVSIEVRMTAIEQNNKLMAMIAEELK</sequence>
<dbReference type="OrthoDB" id="822214at2"/>
<keyword evidence="1" id="KW-0472">Membrane</keyword>
<dbReference type="Proteomes" id="UP000192333">
    <property type="component" value="Chromosome I"/>
</dbReference>
<keyword evidence="3" id="KW-1185">Reference proteome</keyword>